<feature type="domain" description="G2 and S phase-expressed protein 1 N-terminal" evidence="6">
    <location>
        <begin position="34"/>
        <end position="173"/>
    </location>
</feature>
<keyword evidence="2" id="KW-0963">Cytoplasm</keyword>
<dbReference type="GO" id="GO:0005881">
    <property type="term" value="C:cytoplasmic microtubule"/>
    <property type="evidence" value="ECO:0007669"/>
    <property type="project" value="TreeGrafter"/>
</dbReference>
<keyword evidence="4" id="KW-0206">Cytoskeleton</keyword>
<dbReference type="InterPro" id="IPR032768">
    <property type="entry name" value="GTSE1_N"/>
</dbReference>
<evidence type="ECO:0000256" key="5">
    <source>
        <dbReference type="SAM" id="MobiDB-lite"/>
    </source>
</evidence>
<dbReference type="Pfam" id="PF15259">
    <property type="entry name" value="GTSE1_N"/>
    <property type="match status" value="1"/>
</dbReference>
<evidence type="ECO:0000256" key="2">
    <source>
        <dbReference type="ARBA" id="ARBA00022490"/>
    </source>
</evidence>
<dbReference type="GO" id="GO:0008017">
    <property type="term" value="F:microtubule binding"/>
    <property type="evidence" value="ECO:0007669"/>
    <property type="project" value="TreeGrafter"/>
</dbReference>
<feature type="compositionally biased region" description="Pro residues" evidence="5">
    <location>
        <begin position="246"/>
        <end position="259"/>
    </location>
</feature>
<gene>
    <name evidence="7" type="ORF">ANANG_G00310400</name>
</gene>
<evidence type="ECO:0000256" key="4">
    <source>
        <dbReference type="ARBA" id="ARBA00023212"/>
    </source>
</evidence>
<dbReference type="PANTHER" id="PTHR21584:SF10">
    <property type="entry name" value="G2 AND S PHASE-EXPRESSED PROTEIN 1"/>
    <property type="match status" value="1"/>
</dbReference>
<evidence type="ECO:0000256" key="3">
    <source>
        <dbReference type="ARBA" id="ARBA00022553"/>
    </source>
</evidence>
<feature type="compositionally biased region" description="Basic and acidic residues" evidence="5">
    <location>
        <begin position="626"/>
        <end position="653"/>
    </location>
</feature>
<feature type="compositionally biased region" description="Low complexity" evidence="5">
    <location>
        <begin position="356"/>
        <end position="366"/>
    </location>
</feature>
<dbReference type="EMBL" id="JAFIRN010000019">
    <property type="protein sequence ID" value="KAG5830418.1"/>
    <property type="molecule type" value="Genomic_DNA"/>
</dbReference>
<dbReference type="AlphaFoldDB" id="A0A9D3LLH5"/>
<sequence length="892" mass="93131">MSMAANILPFWQKRSLTSIFHCHLRVRMGMGTGDVDEEDEVFVGPVGHREKCISVGIESHLTEGSSGSSGPLLSLELGSWSPLTGDKFDQIIQEAHLLARRIGTNAGDEPAAGGSGSGSGSSATAAAAAGPNPPGENTEPFAEDPAAKLSALGRPPGPSLSPIKRETFCIRDSPLKQLPPAIQQRLLKAGGLNSPGAVRATGRSCSPIQTSQTKVALRGKVGLSCGRGLLPSRPAVPGAYPRSKTKPPPSDTTRLPPPDKGGAGQKRSPLRRPLSSAGSSEDLLSDVSVDSLNTSLPGGRVLPGPRKVGQPPAMKPLPGLRTTDRRKNTSSSSSSVSSLNSSMSMSPSGKGAFNTSLSSGVSSGKLKGPGGVSRLAGSGVVAPSKPRASSVGARAAEAARAGWPTPSAQVKRAAEPQAGPAKPNPAKKRDLAPLNLTPAKRPVQRAGSVPNARGPRRSEVPSPDSSRMIKPKKHLSASSTESLLQKAGVPAPESLQTPTAGRKSVSALPRRSTALPTPVNRRVSGIPTMTPKSIRLGQAGERTGLPGSARKISQGSPVQLKVVQRPSGLGPEPVPREADPRSAAYQPGSLAFCLEDEPGEAPTTVPAPGTPEPASQSTAARPAGHGPRDRDNPDRSTENRDAPESKRGSRKIAESSLQSQETPESSLQSQETPESSLQVQETPESSLQVQETPESSLQVQETPESSLQSQETPESNLQVQETSESSLQSQETSESSLQSQKIPESSIDGQKIPESSIDGQKIPESSIDGQITPESSTESQSTPESCTENQNTPESNKENKNSSTQQVQRTQNDAAKTPENKEVLLVDAPAPVLKPEERLLIDLSNTPDLIKTAPLKPTGGQLIDLSSPLITWSPVDKKGNTVDSPPLINLSF</sequence>
<evidence type="ECO:0000259" key="6">
    <source>
        <dbReference type="Pfam" id="PF15259"/>
    </source>
</evidence>
<protein>
    <recommendedName>
        <fullName evidence="6">G2 and S phase-expressed protein 1 N-terminal domain-containing protein</fullName>
    </recommendedName>
</protein>
<feature type="compositionally biased region" description="Polar residues" evidence="5">
    <location>
        <begin position="655"/>
        <end position="719"/>
    </location>
</feature>
<dbReference type="PANTHER" id="PTHR21584">
    <property type="entry name" value="DIFFERENTIAL DISPLAY AND ACTIVATED BY P53 DDA3 /G2 S PHASE EXPRESSED 1"/>
    <property type="match status" value="1"/>
</dbReference>
<evidence type="ECO:0000256" key="1">
    <source>
        <dbReference type="ARBA" id="ARBA00004245"/>
    </source>
</evidence>
<dbReference type="InterPro" id="IPR026657">
    <property type="entry name" value="DDA3/GTSE-1"/>
</dbReference>
<comment type="subcellular location">
    <subcellularLocation>
        <location evidence="1">Cytoplasm</location>
        <location evidence="1">Cytoskeleton</location>
    </subcellularLocation>
</comment>
<proteinExistence type="predicted"/>
<feature type="compositionally biased region" description="Low complexity" evidence="5">
    <location>
        <begin position="279"/>
        <end position="292"/>
    </location>
</feature>
<feature type="compositionally biased region" description="Low complexity" evidence="5">
    <location>
        <begin position="387"/>
        <end position="402"/>
    </location>
</feature>
<evidence type="ECO:0000313" key="8">
    <source>
        <dbReference type="Proteomes" id="UP001044222"/>
    </source>
</evidence>
<dbReference type="Proteomes" id="UP001044222">
    <property type="component" value="Chromosome 19"/>
</dbReference>
<feature type="compositionally biased region" description="Low complexity" evidence="5">
    <location>
        <begin position="720"/>
        <end position="740"/>
    </location>
</feature>
<keyword evidence="8" id="KW-1185">Reference proteome</keyword>
<feature type="region of interest" description="Disordered" evidence="5">
    <location>
        <begin position="224"/>
        <end position="829"/>
    </location>
</feature>
<reference evidence="7" key="1">
    <citation type="submission" date="2021-01" db="EMBL/GenBank/DDBJ databases">
        <title>A chromosome-scale assembly of European eel, Anguilla anguilla.</title>
        <authorList>
            <person name="Henkel C."/>
            <person name="Jong-Raadsen S.A."/>
            <person name="Dufour S."/>
            <person name="Weltzien F.-A."/>
            <person name="Palstra A.P."/>
            <person name="Pelster B."/>
            <person name="Spaink H.P."/>
            <person name="Van Den Thillart G.E."/>
            <person name="Jansen H."/>
            <person name="Zahm M."/>
            <person name="Klopp C."/>
            <person name="Cedric C."/>
            <person name="Louis A."/>
            <person name="Berthelot C."/>
            <person name="Parey E."/>
            <person name="Roest Crollius H."/>
            <person name="Montfort J."/>
            <person name="Robinson-Rechavi M."/>
            <person name="Bucao C."/>
            <person name="Bouchez O."/>
            <person name="Gislard M."/>
            <person name="Lluch J."/>
            <person name="Milhes M."/>
            <person name="Lampietro C."/>
            <person name="Lopez Roques C."/>
            <person name="Donnadieu C."/>
            <person name="Braasch I."/>
            <person name="Desvignes T."/>
            <person name="Postlethwait J."/>
            <person name="Bobe J."/>
            <person name="Guiguen Y."/>
            <person name="Dirks R."/>
        </authorList>
    </citation>
    <scope>NUCLEOTIDE SEQUENCE</scope>
    <source>
        <strain evidence="7">Tag_6206</strain>
        <tissue evidence="7">Liver</tissue>
    </source>
</reference>
<keyword evidence="3" id="KW-0597">Phosphoprotein</keyword>
<evidence type="ECO:0000313" key="7">
    <source>
        <dbReference type="EMBL" id="KAG5830418.1"/>
    </source>
</evidence>
<name>A0A9D3LLH5_ANGAN</name>
<organism evidence="7 8">
    <name type="scientific">Anguilla anguilla</name>
    <name type="common">European freshwater eel</name>
    <name type="synonym">Muraena anguilla</name>
    <dbReference type="NCBI Taxonomy" id="7936"/>
    <lineage>
        <taxon>Eukaryota</taxon>
        <taxon>Metazoa</taxon>
        <taxon>Chordata</taxon>
        <taxon>Craniata</taxon>
        <taxon>Vertebrata</taxon>
        <taxon>Euteleostomi</taxon>
        <taxon>Actinopterygii</taxon>
        <taxon>Neopterygii</taxon>
        <taxon>Teleostei</taxon>
        <taxon>Anguilliformes</taxon>
        <taxon>Anguillidae</taxon>
        <taxon>Anguilla</taxon>
    </lineage>
</organism>
<feature type="region of interest" description="Disordered" evidence="5">
    <location>
        <begin position="106"/>
        <end position="142"/>
    </location>
</feature>
<accession>A0A9D3LLH5</accession>
<feature type="compositionally biased region" description="Low complexity" evidence="5">
    <location>
        <begin position="120"/>
        <end position="130"/>
    </location>
</feature>
<feature type="compositionally biased region" description="Low complexity" evidence="5">
    <location>
        <begin position="330"/>
        <end position="348"/>
    </location>
</feature>
<feature type="compositionally biased region" description="Polar residues" evidence="5">
    <location>
        <begin position="801"/>
        <end position="814"/>
    </location>
</feature>
<comment type="caution">
    <text evidence="7">The sequence shown here is derived from an EMBL/GenBank/DDBJ whole genome shotgun (WGS) entry which is preliminary data.</text>
</comment>
<feature type="compositionally biased region" description="Low complexity" evidence="5">
    <location>
        <begin position="772"/>
        <end position="788"/>
    </location>
</feature>